<name>A0A9W7GHF8_9STRA</name>
<dbReference type="InterPro" id="IPR001202">
    <property type="entry name" value="WW_dom"/>
</dbReference>
<dbReference type="GO" id="GO:0046872">
    <property type="term" value="F:metal ion binding"/>
    <property type="evidence" value="ECO:0007669"/>
    <property type="project" value="UniProtKB-KW"/>
</dbReference>
<protein>
    <recommendedName>
        <fullName evidence="7">WW domain-containing protein</fullName>
    </recommendedName>
</protein>
<feature type="domain" description="Fe2OG dioxygenase" evidence="4">
    <location>
        <begin position="179"/>
        <end position="323"/>
    </location>
</feature>
<dbReference type="InterPro" id="IPR005123">
    <property type="entry name" value="Oxoglu/Fe-dep_dioxygenase_dom"/>
</dbReference>
<dbReference type="Pfam" id="PF13640">
    <property type="entry name" value="2OG-FeII_Oxy_3"/>
    <property type="match status" value="1"/>
</dbReference>
<evidence type="ECO:0000256" key="2">
    <source>
        <dbReference type="SAM" id="MobiDB-lite"/>
    </source>
</evidence>
<evidence type="ECO:0000256" key="1">
    <source>
        <dbReference type="RuleBase" id="RU003682"/>
    </source>
</evidence>
<keyword evidence="1" id="KW-0479">Metal-binding</keyword>
<dbReference type="PANTHER" id="PTHR14650">
    <property type="entry name" value="PROLYL HYDROXYLASE-RELATED"/>
    <property type="match status" value="1"/>
</dbReference>
<evidence type="ECO:0000313" key="5">
    <source>
        <dbReference type="EMBL" id="GMI45607.1"/>
    </source>
</evidence>
<dbReference type="GO" id="GO:0016491">
    <property type="term" value="F:oxidoreductase activity"/>
    <property type="evidence" value="ECO:0007669"/>
    <property type="project" value="UniProtKB-KW"/>
</dbReference>
<dbReference type="PANTHER" id="PTHR14650:SF1">
    <property type="entry name" value="2-OXOGLUTARATE AND IRON-DEPENDENT OXYGENASE DOMAIN-CONTAINING PROTEIN 3"/>
    <property type="match status" value="1"/>
</dbReference>
<dbReference type="Proteomes" id="UP001165065">
    <property type="component" value="Unassembled WGS sequence"/>
</dbReference>
<evidence type="ECO:0008006" key="7">
    <source>
        <dbReference type="Google" id="ProtNLM"/>
    </source>
</evidence>
<comment type="caution">
    <text evidence="5">The sequence shown here is derived from an EMBL/GenBank/DDBJ whole genome shotgun (WGS) entry which is preliminary data.</text>
</comment>
<dbReference type="PROSITE" id="PS51471">
    <property type="entry name" value="FE2OG_OXY"/>
    <property type="match status" value="1"/>
</dbReference>
<evidence type="ECO:0000259" key="4">
    <source>
        <dbReference type="PROSITE" id="PS51471"/>
    </source>
</evidence>
<proteinExistence type="inferred from homology"/>
<dbReference type="CDD" id="cd00201">
    <property type="entry name" value="WW"/>
    <property type="match status" value="1"/>
</dbReference>
<sequence length="479" mass="52392">MDTATVSAMLESGHRMDEETADRAFWSVVQAVDKAEAEDKPLPVEVPTMLHHIFEADHQLLRSRDQVRTNVTCMQPALEGAASFGQALGYIMDDISHQDLKLKEGRKCEGGTCCEACSRNVFPTFASKAECSLATFPELASFTFNDLEKTSAATILQFVRLIERVRRTMAYEYGLDLATLLPLQTYSRKYVAGTTQQGGGGGEGDYVILHTDEATHASYHYSCVVYLNTQNEEFTGGNFVFNDPLPAAGQEEAEKRLEESYKNAPPMSLEEEIARARKARRDLIPFHPTTGAAVIFSSGWENMHEVEKLTSGTRYAVPSFFTTCPVPEGAYTQMAVGKPKTDEEIADDWLHLLLAHRVESPQESVGRVKELLMKWHYMTTPLEHHKAARVTADGLVKAEAAAAADPVTSSPEAVAAAPVEVPAAAPAPAPAPVPQPVANPESSQANPYANWASAVDPASGNTYYYDTVTGETSWTWPPQ</sequence>
<dbReference type="InterPro" id="IPR044862">
    <property type="entry name" value="Pro_4_hyd_alph_FE2OG_OXY"/>
</dbReference>
<feature type="domain" description="WW" evidence="3">
    <location>
        <begin position="451"/>
        <end position="479"/>
    </location>
</feature>
<dbReference type="Pfam" id="PF00397">
    <property type="entry name" value="WW"/>
    <property type="match status" value="1"/>
</dbReference>
<dbReference type="InterPro" id="IPR039210">
    <property type="entry name" value="OGFOD3"/>
</dbReference>
<dbReference type="GO" id="GO:0016020">
    <property type="term" value="C:membrane"/>
    <property type="evidence" value="ECO:0007669"/>
    <property type="project" value="TreeGrafter"/>
</dbReference>
<comment type="similarity">
    <text evidence="1">Belongs to the iron/ascorbate-dependent oxidoreductase family.</text>
</comment>
<feature type="compositionally biased region" description="Pro residues" evidence="2">
    <location>
        <begin position="426"/>
        <end position="437"/>
    </location>
</feature>
<feature type="region of interest" description="Disordered" evidence="2">
    <location>
        <begin position="426"/>
        <end position="445"/>
    </location>
</feature>
<evidence type="ECO:0000313" key="6">
    <source>
        <dbReference type="Proteomes" id="UP001165065"/>
    </source>
</evidence>
<dbReference type="EMBL" id="BRYA01000257">
    <property type="protein sequence ID" value="GMI45607.1"/>
    <property type="molecule type" value="Genomic_DNA"/>
</dbReference>
<keyword evidence="1" id="KW-0560">Oxidoreductase</keyword>
<reference evidence="6" key="1">
    <citation type="journal article" date="2023" name="Commun. Biol.">
        <title>Genome analysis of Parmales, the sister group of diatoms, reveals the evolutionary specialization of diatoms from phago-mixotrophs to photoautotrophs.</title>
        <authorList>
            <person name="Ban H."/>
            <person name="Sato S."/>
            <person name="Yoshikawa S."/>
            <person name="Yamada K."/>
            <person name="Nakamura Y."/>
            <person name="Ichinomiya M."/>
            <person name="Sato N."/>
            <person name="Blanc-Mathieu R."/>
            <person name="Endo H."/>
            <person name="Kuwata A."/>
            <person name="Ogata H."/>
        </authorList>
    </citation>
    <scope>NUCLEOTIDE SEQUENCE [LARGE SCALE GENOMIC DNA]</scope>
</reference>
<gene>
    <name evidence="5" type="ORF">TrCOL_g5954</name>
</gene>
<organism evidence="5 6">
    <name type="scientific">Triparma columacea</name>
    <dbReference type="NCBI Taxonomy" id="722753"/>
    <lineage>
        <taxon>Eukaryota</taxon>
        <taxon>Sar</taxon>
        <taxon>Stramenopiles</taxon>
        <taxon>Ochrophyta</taxon>
        <taxon>Bolidophyceae</taxon>
        <taxon>Parmales</taxon>
        <taxon>Triparmaceae</taxon>
        <taxon>Triparma</taxon>
    </lineage>
</organism>
<dbReference type="Gene3D" id="2.20.70.10">
    <property type="match status" value="1"/>
</dbReference>
<dbReference type="Gene3D" id="2.60.120.620">
    <property type="entry name" value="q2cbj1_9rhob like domain"/>
    <property type="match status" value="1"/>
</dbReference>
<accession>A0A9W7GHF8</accession>
<evidence type="ECO:0000259" key="3">
    <source>
        <dbReference type="PROSITE" id="PS50020"/>
    </source>
</evidence>
<dbReference type="SUPFAM" id="SSF51045">
    <property type="entry name" value="WW domain"/>
    <property type="match status" value="1"/>
</dbReference>
<dbReference type="InterPro" id="IPR036020">
    <property type="entry name" value="WW_dom_sf"/>
</dbReference>
<dbReference type="PROSITE" id="PS50020">
    <property type="entry name" value="WW_DOMAIN_2"/>
    <property type="match status" value="1"/>
</dbReference>
<keyword evidence="1" id="KW-0408">Iron</keyword>
<dbReference type="AlphaFoldDB" id="A0A9W7GHF8"/>
<dbReference type="OrthoDB" id="427071at2759"/>
<dbReference type="PROSITE" id="PS01159">
    <property type="entry name" value="WW_DOMAIN_1"/>
    <property type="match status" value="1"/>
</dbReference>
<keyword evidence="6" id="KW-1185">Reference proteome</keyword>